<dbReference type="AlphaFoldDB" id="A0A5C5BBX4"/>
<evidence type="ECO:0000313" key="2">
    <source>
        <dbReference type="EMBL" id="TNU74068.1"/>
    </source>
</evidence>
<dbReference type="SUPFAM" id="SSF52833">
    <property type="entry name" value="Thioredoxin-like"/>
    <property type="match status" value="1"/>
</dbReference>
<dbReference type="InterPro" id="IPR001853">
    <property type="entry name" value="DSBA-like_thioredoxin_dom"/>
</dbReference>
<feature type="domain" description="DSBA-like thioredoxin" evidence="1">
    <location>
        <begin position="6"/>
        <end position="206"/>
    </location>
</feature>
<dbReference type="InterPro" id="IPR036249">
    <property type="entry name" value="Thioredoxin-like_sf"/>
</dbReference>
<dbReference type="Pfam" id="PF01323">
    <property type="entry name" value="DSBA"/>
    <property type="match status" value="1"/>
</dbReference>
<dbReference type="CDD" id="cd03024">
    <property type="entry name" value="DsbA_FrnE"/>
    <property type="match status" value="1"/>
</dbReference>
<dbReference type="OrthoDB" id="9799122at2"/>
<dbReference type="PANTHER" id="PTHR13887">
    <property type="entry name" value="GLUTATHIONE S-TRANSFERASE KAPPA"/>
    <property type="match status" value="1"/>
</dbReference>
<comment type="caution">
    <text evidence="2">The sequence shown here is derived from an EMBL/GenBank/DDBJ whole genome shotgun (WGS) entry which is preliminary data.</text>
</comment>
<keyword evidence="3" id="KW-1185">Reference proteome</keyword>
<evidence type="ECO:0000313" key="3">
    <source>
        <dbReference type="Proteomes" id="UP000313849"/>
    </source>
</evidence>
<proteinExistence type="predicted"/>
<dbReference type="PANTHER" id="PTHR13887:SF41">
    <property type="entry name" value="THIOREDOXIN SUPERFAMILY PROTEIN"/>
    <property type="match status" value="1"/>
</dbReference>
<protein>
    <submittedName>
        <fullName evidence="2">DsbA family oxidoreductase</fullName>
    </submittedName>
</protein>
<dbReference type="GO" id="GO:0016491">
    <property type="term" value="F:oxidoreductase activity"/>
    <property type="evidence" value="ECO:0007669"/>
    <property type="project" value="InterPro"/>
</dbReference>
<dbReference type="Proteomes" id="UP000313849">
    <property type="component" value="Unassembled WGS sequence"/>
</dbReference>
<sequence>MGEPLQVEVWSDVQCPWCWIGRRRLQEAVAATGEEIELVYRSFELAPDVPVDYDGTSVDFLADRKGMPRDQVRAMMARVTEIAAGDGLEYHLETARQTNTVLAHELLHLARERGVQEHLKERLFGAYFTENRHVGDVEELVSLAVESGLDAAEARAALADHRYLPAVRADVAQARAYGINGVPFTVVDGALGVSGAQSADVFAAALRQARAARAGATSVTAS</sequence>
<gene>
    <name evidence="2" type="ORF">FH969_08335</name>
</gene>
<reference evidence="2 3" key="1">
    <citation type="submission" date="2019-06" db="EMBL/GenBank/DDBJ databases">
        <title>Draft genome sequence of Miniimonas arenae KCTC 19750T isolated from sea sand.</title>
        <authorList>
            <person name="Park S.-J."/>
        </authorList>
    </citation>
    <scope>NUCLEOTIDE SEQUENCE [LARGE SCALE GENOMIC DNA]</scope>
    <source>
        <strain evidence="2 3">KCTC 19750</strain>
    </source>
</reference>
<evidence type="ECO:0000259" key="1">
    <source>
        <dbReference type="Pfam" id="PF01323"/>
    </source>
</evidence>
<name>A0A5C5BBX4_9MICO</name>
<accession>A0A5C5BBX4</accession>
<organism evidence="2 3">
    <name type="scientific">Miniimonas arenae</name>
    <dbReference type="NCBI Taxonomy" id="676201"/>
    <lineage>
        <taxon>Bacteria</taxon>
        <taxon>Bacillati</taxon>
        <taxon>Actinomycetota</taxon>
        <taxon>Actinomycetes</taxon>
        <taxon>Micrococcales</taxon>
        <taxon>Beutenbergiaceae</taxon>
        <taxon>Miniimonas</taxon>
    </lineage>
</organism>
<dbReference type="Gene3D" id="3.40.30.10">
    <property type="entry name" value="Glutaredoxin"/>
    <property type="match status" value="1"/>
</dbReference>
<dbReference type="EMBL" id="VENP01000026">
    <property type="protein sequence ID" value="TNU74068.1"/>
    <property type="molecule type" value="Genomic_DNA"/>
</dbReference>